<dbReference type="Proteomes" id="UP000504636">
    <property type="component" value="Unplaced"/>
</dbReference>
<keyword evidence="1" id="KW-0677">Repeat</keyword>
<name>A0A6A6Y088_9PEZI</name>
<gene>
    <name evidence="5 7" type="ORF">BDZ99DRAFT_576941</name>
</gene>
<organism evidence="5">
    <name type="scientific">Mytilinidion resinicola</name>
    <dbReference type="NCBI Taxonomy" id="574789"/>
    <lineage>
        <taxon>Eukaryota</taxon>
        <taxon>Fungi</taxon>
        <taxon>Dikarya</taxon>
        <taxon>Ascomycota</taxon>
        <taxon>Pezizomycotina</taxon>
        <taxon>Dothideomycetes</taxon>
        <taxon>Pleosporomycetidae</taxon>
        <taxon>Mytilinidiales</taxon>
        <taxon>Mytilinidiaceae</taxon>
        <taxon>Mytilinidion</taxon>
    </lineage>
</organism>
<dbReference type="Gene3D" id="1.25.40.20">
    <property type="entry name" value="Ankyrin repeat-containing domain"/>
    <property type="match status" value="1"/>
</dbReference>
<evidence type="ECO:0000256" key="1">
    <source>
        <dbReference type="ARBA" id="ARBA00022737"/>
    </source>
</evidence>
<dbReference type="SUPFAM" id="SSF48403">
    <property type="entry name" value="Ankyrin repeat"/>
    <property type="match status" value="1"/>
</dbReference>
<dbReference type="SMART" id="SM00248">
    <property type="entry name" value="ANK"/>
    <property type="match status" value="4"/>
</dbReference>
<evidence type="ECO:0000256" key="3">
    <source>
        <dbReference type="PROSITE-ProRule" id="PRU00023"/>
    </source>
</evidence>
<dbReference type="EMBL" id="MU003724">
    <property type="protein sequence ID" value="KAF2802236.1"/>
    <property type="molecule type" value="Genomic_DNA"/>
</dbReference>
<dbReference type="GeneID" id="54469520"/>
<accession>A0A6A6Y088</accession>
<dbReference type="InterPro" id="IPR036770">
    <property type="entry name" value="Ankyrin_rpt-contain_sf"/>
</dbReference>
<keyword evidence="6" id="KW-1185">Reference proteome</keyword>
<feature type="compositionally biased region" description="Acidic residues" evidence="4">
    <location>
        <begin position="307"/>
        <end position="326"/>
    </location>
</feature>
<evidence type="ECO:0000313" key="6">
    <source>
        <dbReference type="Proteomes" id="UP000504636"/>
    </source>
</evidence>
<dbReference type="Pfam" id="PF12796">
    <property type="entry name" value="Ank_2"/>
    <property type="match status" value="1"/>
</dbReference>
<evidence type="ECO:0000256" key="4">
    <source>
        <dbReference type="SAM" id="MobiDB-lite"/>
    </source>
</evidence>
<protein>
    <submittedName>
        <fullName evidence="5 7">Ankyrin</fullName>
    </submittedName>
</protein>
<dbReference type="OrthoDB" id="3673852at2759"/>
<dbReference type="PROSITE" id="PS50297">
    <property type="entry name" value="ANK_REP_REGION"/>
    <property type="match status" value="1"/>
</dbReference>
<reference evidence="7" key="3">
    <citation type="submission" date="2025-04" db="UniProtKB">
        <authorList>
            <consortium name="RefSeq"/>
        </authorList>
    </citation>
    <scope>IDENTIFICATION</scope>
    <source>
        <strain evidence="7">CBS 304.34</strain>
    </source>
</reference>
<reference evidence="7" key="2">
    <citation type="submission" date="2020-04" db="EMBL/GenBank/DDBJ databases">
        <authorList>
            <consortium name="NCBI Genome Project"/>
        </authorList>
    </citation>
    <scope>NUCLEOTIDE SEQUENCE</scope>
    <source>
        <strain evidence="7">CBS 304.34</strain>
    </source>
</reference>
<dbReference type="AlphaFoldDB" id="A0A6A6Y088"/>
<dbReference type="PROSITE" id="PS50088">
    <property type="entry name" value="ANK_REPEAT"/>
    <property type="match status" value="1"/>
</dbReference>
<evidence type="ECO:0000313" key="7">
    <source>
        <dbReference type="RefSeq" id="XP_033569200.1"/>
    </source>
</evidence>
<feature type="repeat" description="ANK" evidence="3">
    <location>
        <begin position="68"/>
        <end position="100"/>
    </location>
</feature>
<sequence>MPLHLACARSSLDVIKILVGTDDDTYVDHEMDGALFQTACFRKDDERSGVLTYLLETTEAIGRQSSDRWGSNIHTACLVADLNTVKSLLKRGADINSEDKTGQRPIHNALFRTRDFVKLLREEGRERGIELFLEDRMHRNAFHFAVGNGRLDLVKYIIEERPELATQGDCDGWTPLFWALRECLHWDTESSERSAIIKELKARGADVTIPDRGKVLDRVWTPYYVATYYGLPANIIELLDPPSQLVYETKKASLCDDSSFCDICLIGIVGLYYICIECSSFLVCFKCYGSRDIVHLEHRLAVTNEGEEYVSNEEESVDNDTDDADEALLSSSSEEGIGMGDDTWEADSSGDDRESVVSGGIEKVAL</sequence>
<dbReference type="PANTHER" id="PTHR24198">
    <property type="entry name" value="ANKYRIN REPEAT AND PROTEIN KINASE DOMAIN-CONTAINING PROTEIN"/>
    <property type="match status" value="1"/>
</dbReference>
<reference evidence="5 7" key="1">
    <citation type="journal article" date="2020" name="Stud. Mycol.">
        <title>101 Dothideomycetes genomes: a test case for predicting lifestyles and emergence of pathogens.</title>
        <authorList>
            <person name="Haridas S."/>
            <person name="Albert R."/>
            <person name="Binder M."/>
            <person name="Bloem J."/>
            <person name="Labutti K."/>
            <person name="Salamov A."/>
            <person name="Andreopoulos B."/>
            <person name="Baker S."/>
            <person name="Barry K."/>
            <person name="Bills G."/>
            <person name="Bluhm B."/>
            <person name="Cannon C."/>
            <person name="Castanera R."/>
            <person name="Culley D."/>
            <person name="Daum C."/>
            <person name="Ezra D."/>
            <person name="Gonzalez J."/>
            <person name="Henrissat B."/>
            <person name="Kuo A."/>
            <person name="Liang C."/>
            <person name="Lipzen A."/>
            <person name="Lutzoni F."/>
            <person name="Magnuson J."/>
            <person name="Mondo S."/>
            <person name="Nolan M."/>
            <person name="Ohm R."/>
            <person name="Pangilinan J."/>
            <person name="Park H.-J."/>
            <person name="Ramirez L."/>
            <person name="Alfaro M."/>
            <person name="Sun H."/>
            <person name="Tritt A."/>
            <person name="Yoshinaga Y."/>
            <person name="Zwiers L.-H."/>
            <person name="Turgeon B."/>
            <person name="Goodwin S."/>
            <person name="Spatafora J."/>
            <person name="Crous P."/>
            <person name="Grigoriev I."/>
        </authorList>
    </citation>
    <scope>NUCLEOTIDE SEQUENCE</scope>
    <source>
        <strain evidence="5 7">CBS 304.34</strain>
    </source>
</reference>
<dbReference type="PANTHER" id="PTHR24198:SF194">
    <property type="entry name" value="INVERSIN-A"/>
    <property type="match status" value="1"/>
</dbReference>
<dbReference type="RefSeq" id="XP_033569200.1">
    <property type="nucleotide sequence ID" value="XM_033728627.1"/>
</dbReference>
<proteinExistence type="predicted"/>
<feature type="region of interest" description="Disordered" evidence="4">
    <location>
        <begin position="307"/>
        <end position="366"/>
    </location>
</feature>
<keyword evidence="2 3" id="KW-0040">ANK repeat</keyword>
<dbReference type="SUPFAM" id="SSF57850">
    <property type="entry name" value="RING/U-box"/>
    <property type="match status" value="1"/>
</dbReference>
<evidence type="ECO:0000313" key="5">
    <source>
        <dbReference type="EMBL" id="KAF2802236.1"/>
    </source>
</evidence>
<evidence type="ECO:0000256" key="2">
    <source>
        <dbReference type="ARBA" id="ARBA00023043"/>
    </source>
</evidence>
<dbReference type="InterPro" id="IPR002110">
    <property type="entry name" value="Ankyrin_rpt"/>
</dbReference>